<dbReference type="PANTHER" id="PTHR13952">
    <property type="entry name" value="U1 SMALL NUCLEAR RIBONUCLEOPROTEIN 70 KD"/>
    <property type="match status" value="1"/>
</dbReference>
<evidence type="ECO:0000259" key="4">
    <source>
        <dbReference type="PROSITE" id="PS50102"/>
    </source>
</evidence>
<dbReference type="CDD" id="cd00590">
    <property type="entry name" value="RRM_SF"/>
    <property type="match status" value="1"/>
</dbReference>
<dbReference type="GO" id="GO:0071004">
    <property type="term" value="C:U2-type prespliceosome"/>
    <property type="evidence" value="ECO:0007669"/>
    <property type="project" value="TreeGrafter"/>
</dbReference>
<dbReference type="InterPro" id="IPR000504">
    <property type="entry name" value="RRM_dom"/>
</dbReference>
<dbReference type="InterPro" id="IPR035979">
    <property type="entry name" value="RBD_domain_sf"/>
</dbReference>
<keyword evidence="2" id="KW-0539">Nucleus</keyword>
<sequence>MSSVWFGSFATPQPASETSLANRTYPKSLKLHASLFGYPLASKIMVRNLSYSTSESRLLKEFSNFGLIAEVKLIKDEATKRSKGYAFIQYTSQDDAMLALESMDHKYFDGREIFVELAKLKNNFGGYPITSGPPKEKNLLMQDDAKE</sequence>
<reference evidence="5" key="1">
    <citation type="submission" date="2019-08" db="EMBL/GenBank/DDBJ databases">
        <title>Reference gene set and small RNA set construction with multiple tissues from Davidia involucrata Baill.</title>
        <authorList>
            <person name="Yang H."/>
            <person name="Zhou C."/>
            <person name="Li G."/>
            <person name="Wang J."/>
            <person name="Gao P."/>
            <person name="Wang M."/>
            <person name="Wang R."/>
            <person name="Zhao Y."/>
        </authorList>
    </citation>
    <scope>NUCLEOTIDE SEQUENCE</scope>
    <source>
        <tissue evidence="5">Mixed with DoveR01_LX</tissue>
    </source>
</reference>
<dbReference type="SUPFAM" id="SSF54928">
    <property type="entry name" value="RNA-binding domain, RBD"/>
    <property type="match status" value="1"/>
</dbReference>
<dbReference type="GO" id="GO:0030619">
    <property type="term" value="F:U1 snRNA binding"/>
    <property type="evidence" value="ECO:0007669"/>
    <property type="project" value="TreeGrafter"/>
</dbReference>
<dbReference type="PROSITE" id="PS50102">
    <property type="entry name" value="RRM"/>
    <property type="match status" value="1"/>
</dbReference>
<gene>
    <name evidence="5" type="ORF">Din_042773</name>
</gene>
<dbReference type="GO" id="GO:0005685">
    <property type="term" value="C:U1 snRNP"/>
    <property type="evidence" value="ECO:0007669"/>
    <property type="project" value="TreeGrafter"/>
</dbReference>
<evidence type="ECO:0000256" key="2">
    <source>
        <dbReference type="ARBA" id="ARBA00023242"/>
    </source>
</evidence>
<proteinExistence type="predicted"/>
<dbReference type="SMART" id="SM00360">
    <property type="entry name" value="RRM"/>
    <property type="match status" value="1"/>
</dbReference>
<evidence type="ECO:0000313" key="5">
    <source>
        <dbReference type="EMBL" id="MPA73332.1"/>
    </source>
</evidence>
<protein>
    <recommendedName>
        <fullName evidence="4">RRM domain-containing protein</fullName>
    </recommendedName>
</protein>
<dbReference type="GO" id="GO:0003729">
    <property type="term" value="F:mRNA binding"/>
    <property type="evidence" value="ECO:0007669"/>
    <property type="project" value="TreeGrafter"/>
</dbReference>
<dbReference type="GO" id="GO:0071011">
    <property type="term" value="C:precatalytic spliceosome"/>
    <property type="evidence" value="ECO:0007669"/>
    <property type="project" value="TreeGrafter"/>
</dbReference>
<evidence type="ECO:0000256" key="1">
    <source>
        <dbReference type="ARBA" id="ARBA00004123"/>
    </source>
</evidence>
<name>A0A5B7BWR5_DAVIN</name>
<dbReference type="AlphaFoldDB" id="A0A5B7BWR5"/>
<feature type="domain" description="RRM" evidence="4">
    <location>
        <begin position="42"/>
        <end position="120"/>
    </location>
</feature>
<keyword evidence="3" id="KW-0694">RNA-binding</keyword>
<dbReference type="PANTHER" id="PTHR13952:SF19">
    <property type="entry name" value="GLYCINE-RICH RNA-BINDING PROTEIN 4, MITOCHONDRIAL ISOFORM X1"/>
    <property type="match status" value="1"/>
</dbReference>
<evidence type="ECO:0000256" key="3">
    <source>
        <dbReference type="PROSITE-ProRule" id="PRU00176"/>
    </source>
</evidence>
<dbReference type="GO" id="GO:0000398">
    <property type="term" value="P:mRNA splicing, via spliceosome"/>
    <property type="evidence" value="ECO:0007669"/>
    <property type="project" value="TreeGrafter"/>
</dbReference>
<dbReference type="EMBL" id="GHES01042773">
    <property type="protein sequence ID" value="MPA73332.1"/>
    <property type="molecule type" value="Transcribed_RNA"/>
</dbReference>
<accession>A0A5B7BWR5</accession>
<dbReference type="InterPro" id="IPR012677">
    <property type="entry name" value="Nucleotide-bd_a/b_plait_sf"/>
</dbReference>
<organism evidence="5">
    <name type="scientific">Davidia involucrata</name>
    <name type="common">Dove tree</name>
    <dbReference type="NCBI Taxonomy" id="16924"/>
    <lineage>
        <taxon>Eukaryota</taxon>
        <taxon>Viridiplantae</taxon>
        <taxon>Streptophyta</taxon>
        <taxon>Embryophyta</taxon>
        <taxon>Tracheophyta</taxon>
        <taxon>Spermatophyta</taxon>
        <taxon>Magnoliopsida</taxon>
        <taxon>eudicotyledons</taxon>
        <taxon>Gunneridae</taxon>
        <taxon>Pentapetalae</taxon>
        <taxon>asterids</taxon>
        <taxon>Cornales</taxon>
        <taxon>Nyssaceae</taxon>
        <taxon>Davidia</taxon>
    </lineage>
</organism>
<comment type="subcellular location">
    <subcellularLocation>
        <location evidence="1">Nucleus</location>
    </subcellularLocation>
</comment>
<dbReference type="Gene3D" id="3.30.70.330">
    <property type="match status" value="1"/>
</dbReference>
<dbReference type="Pfam" id="PF00076">
    <property type="entry name" value="RRM_1"/>
    <property type="match status" value="1"/>
</dbReference>
<dbReference type="InterPro" id="IPR051183">
    <property type="entry name" value="U1_U11-U12_snRNP_70-35kDa"/>
</dbReference>